<sequence>MFRKVVDDRIAVGYEWSMHGMNCCVNAQCRTPGHAPAKRARGERVPMFRCAGCNWAYYCSRDCQGHDWNNGHKASCKKAQRRVEKNGTRLSPIIDARDIHFIGWLVQQYILELRPTLLSQQSKYRKKSGLPKSVPLVSVLDYTQFPYKVETISAPEAIKRAPDEAWDTLLVEARRLVDKDLLVLSIIPGAGRPYTWIGFGRTVAP</sequence>
<dbReference type="EMBL" id="AWSO01000164">
    <property type="protein sequence ID" value="ESK93909.1"/>
    <property type="molecule type" value="Genomic_DNA"/>
</dbReference>
<evidence type="ECO:0000256" key="1">
    <source>
        <dbReference type="ARBA" id="ARBA00022723"/>
    </source>
</evidence>
<keyword evidence="7" id="KW-1185">Reference proteome</keyword>
<dbReference type="PROSITE" id="PS50865">
    <property type="entry name" value="ZF_MYND_2"/>
    <property type="match status" value="1"/>
</dbReference>
<dbReference type="KEGG" id="mrr:Moror_12981"/>
<proteinExistence type="predicted"/>
<keyword evidence="2 4" id="KW-0863">Zinc-finger</keyword>
<organism evidence="6 7">
    <name type="scientific">Moniliophthora roreri (strain MCA 2997)</name>
    <name type="common">Cocoa frosty pod rot fungus</name>
    <name type="synonym">Crinipellis roreri</name>
    <dbReference type="NCBI Taxonomy" id="1381753"/>
    <lineage>
        <taxon>Eukaryota</taxon>
        <taxon>Fungi</taxon>
        <taxon>Dikarya</taxon>
        <taxon>Basidiomycota</taxon>
        <taxon>Agaricomycotina</taxon>
        <taxon>Agaricomycetes</taxon>
        <taxon>Agaricomycetidae</taxon>
        <taxon>Agaricales</taxon>
        <taxon>Marasmiineae</taxon>
        <taxon>Marasmiaceae</taxon>
        <taxon>Moniliophthora</taxon>
    </lineage>
</organism>
<keyword evidence="3" id="KW-0862">Zinc</keyword>
<dbReference type="InterPro" id="IPR002893">
    <property type="entry name" value="Znf_MYND"/>
</dbReference>
<evidence type="ECO:0000256" key="2">
    <source>
        <dbReference type="ARBA" id="ARBA00022771"/>
    </source>
</evidence>
<dbReference type="OrthoDB" id="2897966at2759"/>
<evidence type="ECO:0000313" key="6">
    <source>
        <dbReference type="EMBL" id="ESK93909.1"/>
    </source>
</evidence>
<evidence type="ECO:0000259" key="5">
    <source>
        <dbReference type="PROSITE" id="PS50865"/>
    </source>
</evidence>
<dbReference type="HOGENOM" id="CLU_1337822_0_0_1"/>
<reference evidence="6 7" key="1">
    <citation type="journal article" date="2014" name="BMC Genomics">
        <title>Genome and secretome analysis of the hemibiotrophic fungal pathogen, Moniliophthora roreri, which causes frosty pod rot disease of cacao: mechanisms of the biotrophic and necrotrophic phases.</title>
        <authorList>
            <person name="Meinhardt L.W."/>
            <person name="Costa G.G.L."/>
            <person name="Thomazella D.P.T."/>
            <person name="Teixeira P.J.P.L."/>
            <person name="Carazzolle M.F."/>
            <person name="Schuster S.C."/>
            <person name="Carlson J.E."/>
            <person name="Guiltinan M.J."/>
            <person name="Mieczkowski P."/>
            <person name="Farmer A."/>
            <person name="Ramaraj T."/>
            <person name="Crozier J."/>
            <person name="Davis R.E."/>
            <person name="Shao J."/>
            <person name="Melnick R.L."/>
            <person name="Pereira G.A.G."/>
            <person name="Bailey B.A."/>
        </authorList>
    </citation>
    <scope>NUCLEOTIDE SEQUENCE [LARGE SCALE GENOMIC DNA]</scope>
    <source>
        <strain evidence="6 7">MCA 2997</strain>
    </source>
</reference>
<name>V2YQF8_MONRO</name>
<dbReference type="AlphaFoldDB" id="V2YQF8"/>
<dbReference type="Gene3D" id="6.10.140.2220">
    <property type="match status" value="1"/>
</dbReference>
<evidence type="ECO:0000256" key="4">
    <source>
        <dbReference type="PROSITE-ProRule" id="PRU00134"/>
    </source>
</evidence>
<dbReference type="Proteomes" id="UP000017559">
    <property type="component" value="Unassembled WGS sequence"/>
</dbReference>
<keyword evidence="1" id="KW-0479">Metal-binding</keyword>
<comment type="caution">
    <text evidence="6">The sequence shown here is derived from an EMBL/GenBank/DDBJ whole genome shotgun (WGS) entry which is preliminary data.</text>
</comment>
<dbReference type="Pfam" id="PF01753">
    <property type="entry name" value="zf-MYND"/>
    <property type="match status" value="1"/>
</dbReference>
<protein>
    <submittedName>
        <fullName evidence="6">Zinc mynd-type domain containing protein</fullName>
    </submittedName>
</protein>
<feature type="domain" description="MYND-type" evidence="5">
    <location>
        <begin position="29"/>
        <end position="76"/>
    </location>
</feature>
<dbReference type="SUPFAM" id="SSF144232">
    <property type="entry name" value="HIT/MYND zinc finger-like"/>
    <property type="match status" value="1"/>
</dbReference>
<evidence type="ECO:0000256" key="3">
    <source>
        <dbReference type="ARBA" id="ARBA00022833"/>
    </source>
</evidence>
<accession>V2YQF8</accession>
<evidence type="ECO:0000313" key="7">
    <source>
        <dbReference type="Proteomes" id="UP000017559"/>
    </source>
</evidence>
<dbReference type="GO" id="GO:0008270">
    <property type="term" value="F:zinc ion binding"/>
    <property type="evidence" value="ECO:0007669"/>
    <property type="project" value="UniProtKB-KW"/>
</dbReference>
<gene>
    <name evidence="6" type="ORF">Moror_12981</name>
</gene>